<organism evidence="11 12">
    <name type="scientific">Paralvinella palmiformis</name>
    <dbReference type="NCBI Taxonomy" id="53620"/>
    <lineage>
        <taxon>Eukaryota</taxon>
        <taxon>Metazoa</taxon>
        <taxon>Spiralia</taxon>
        <taxon>Lophotrochozoa</taxon>
        <taxon>Annelida</taxon>
        <taxon>Polychaeta</taxon>
        <taxon>Sedentaria</taxon>
        <taxon>Canalipalpata</taxon>
        <taxon>Terebellida</taxon>
        <taxon>Terebelliformia</taxon>
        <taxon>Alvinellidae</taxon>
        <taxon>Paralvinella</taxon>
    </lineage>
</organism>
<comment type="caution">
    <text evidence="11">The sequence shown here is derived from an EMBL/GenBank/DDBJ whole genome shotgun (WGS) entry which is preliminary data.</text>
</comment>
<dbReference type="PROSITE" id="PS50157">
    <property type="entry name" value="ZINC_FINGER_C2H2_2"/>
    <property type="match status" value="1"/>
</dbReference>
<evidence type="ECO:0000256" key="7">
    <source>
        <dbReference type="ARBA" id="ARBA00023163"/>
    </source>
</evidence>
<comment type="subcellular location">
    <subcellularLocation>
        <location evidence="1">Nucleus</location>
    </subcellularLocation>
</comment>
<evidence type="ECO:0000256" key="8">
    <source>
        <dbReference type="ARBA" id="ARBA00023242"/>
    </source>
</evidence>
<evidence type="ECO:0000256" key="9">
    <source>
        <dbReference type="PROSITE-ProRule" id="PRU00042"/>
    </source>
</evidence>
<evidence type="ECO:0000313" key="12">
    <source>
        <dbReference type="Proteomes" id="UP001208570"/>
    </source>
</evidence>
<evidence type="ECO:0000313" key="11">
    <source>
        <dbReference type="EMBL" id="KAK2142597.1"/>
    </source>
</evidence>
<dbReference type="EMBL" id="JAODUP010000935">
    <property type="protein sequence ID" value="KAK2142597.1"/>
    <property type="molecule type" value="Genomic_DNA"/>
</dbReference>
<evidence type="ECO:0000256" key="1">
    <source>
        <dbReference type="ARBA" id="ARBA00004123"/>
    </source>
</evidence>
<dbReference type="GO" id="GO:0008270">
    <property type="term" value="F:zinc ion binding"/>
    <property type="evidence" value="ECO:0007669"/>
    <property type="project" value="UniProtKB-KW"/>
</dbReference>
<dbReference type="InterPro" id="IPR051027">
    <property type="entry name" value="bZIP_transcription_factors"/>
</dbReference>
<evidence type="ECO:0000256" key="5">
    <source>
        <dbReference type="ARBA" id="ARBA00022833"/>
    </source>
</evidence>
<evidence type="ECO:0000256" key="4">
    <source>
        <dbReference type="ARBA" id="ARBA00022771"/>
    </source>
</evidence>
<keyword evidence="7" id="KW-0804">Transcription</keyword>
<keyword evidence="4 9" id="KW-0863">Zinc-finger</keyword>
<dbReference type="AlphaFoldDB" id="A0AAD9MQV3"/>
<dbReference type="Proteomes" id="UP001208570">
    <property type="component" value="Unassembled WGS sequence"/>
</dbReference>
<dbReference type="InterPro" id="IPR036236">
    <property type="entry name" value="Znf_C2H2_sf"/>
</dbReference>
<dbReference type="PANTHER" id="PTHR19304">
    <property type="entry name" value="CYCLIC-AMP RESPONSE ELEMENT BINDING PROTEIN"/>
    <property type="match status" value="1"/>
</dbReference>
<protein>
    <recommendedName>
        <fullName evidence="10">C2H2-type domain-containing protein</fullName>
    </recommendedName>
</protein>
<reference evidence="11" key="1">
    <citation type="journal article" date="2023" name="Mol. Biol. Evol.">
        <title>Third-Generation Sequencing Reveals the Adaptive Role of the Epigenome in Three Deep-Sea Polychaetes.</title>
        <authorList>
            <person name="Perez M."/>
            <person name="Aroh O."/>
            <person name="Sun Y."/>
            <person name="Lan Y."/>
            <person name="Juniper S.K."/>
            <person name="Young C.R."/>
            <person name="Angers B."/>
            <person name="Qian P.Y."/>
        </authorList>
    </citation>
    <scope>NUCLEOTIDE SEQUENCE</scope>
    <source>
        <strain evidence="11">P08H-3</strain>
    </source>
</reference>
<keyword evidence="5" id="KW-0862">Zinc</keyword>
<keyword evidence="3" id="KW-0677">Repeat</keyword>
<dbReference type="PROSITE" id="PS00028">
    <property type="entry name" value="ZINC_FINGER_C2H2_1"/>
    <property type="match status" value="1"/>
</dbReference>
<sequence length="99" mass="10989">MGDNDKPFVCEHPGCSMRFANEDHLSVHRQKHEMSLTLSSGTKPGSFLSFADQTPTPTKFLKNCEEIGLFNELTKNPFEEAFKKASESIGEPKSVEVGI</sequence>
<evidence type="ECO:0000256" key="3">
    <source>
        <dbReference type="ARBA" id="ARBA00022737"/>
    </source>
</evidence>
<dbReference type="InterPro" id="IPR013087">
    <property type="entry name" value="Znf_C2H2_type"/>
</dbReference>
<keyword evidence="2" id="KW-0479">Metal-binding</keyword>
<accession>A0AAD9MQV3</accession>
<dbReference type="SMART" id="SM00355">
    <property type="entry name" value="ZnF_C2H2"/>
    <property type="match status" value="1"/>
</dbReference>
<feature type="domain" description="C2H2-type" evidence="10">
    <location>
        <begin position="8"/>
        <end position="32"/>
    </location>
</feature>
<keyword evidence="8" id="KW-0539">Nucleus</keyword>
<dbReference type="GO" id="GO:0005634">
    <property type="term" value="C:nucleus"/>
    <property type="evidence" value="ECO:0007669"/>
    <property type="project" value="UniProtKB-SubCell"/>
</dbReference>
<evidence type="ECO:0000256" key="6">
    <source>
        <dbReference type="ARBA" id="ARBA00023015"/>
    </source>
</evidence>
<proteinExistence type="predicted"/>
<keyword evidence="6" id="KW-0805">Transcription regulation</keyword>
<gene>
    <name evidence="11" type="ORF">LSH36_935g00005</name>
</gene>
<dbReference type="Gene3D" id="3.30.160.60">
    <property type="entry name" value="Classic Zinc Finger"/>
    <property type="match status" value="1"/>
</dbReference>
<keyword evidence="12" id="KW-1185">Reference proteome</keyword>
<dbReference type="FunFam" id="3.30.160.60:FF:000125">
    <property type="entry name" value="Putative zinc finger protein 143"/>
    <property type="match status" value="1"/>
</dbReference>
<name>A0AAD9MQV3_9ANNE</name>
<dbReference type="SUPFAM" id="SSF57667">
    <property type="entry name" value="beta-beta-alpha zinc fingers"/>
    <property type="match status" value="1"/>
</dbReference>
<evidence type="ECO:0000256" key="2">
    <source>
        <dbReference type="ARBA" id="ARBA00022723"/>
    </source>
</evidence>
<evidence type="ECO:0000259" key="10">
    <source>
        <dbReference type="PROSITE" id="PS50157"/>
    </source>
</evidence>